<dbReference type="SUPFAM" id="SSF48403">
    <property type="entry name" value="Ankyrin repeat"/>
    <property type="match status" value="2"/>
</dbReference>
<dbReference type="GO" id="GO:0008270">
    <property type="term" value="F:zinc ion binding"/>
    <property type="evidence" value="ECO:0007669"/>
    <property type="project" value="UniProtKB-KW"/>
</dbReference>
<evidence type="ECO:0000256" key="4">
    <source>
        <dbReference type="PROSITE-ProRule" id="PRU00176"/>
    </source>
</evidence>
<dbReference type="InterPro" id="IPR002110">
    <property type="entry name" value="Ankyrin_rpt"/>
</dbReference>
<keyword evidence="5" id="KW-0863">Zinc-finger</keyword>
<dbReference type="PROSITE" id="PS50088">
    <property type="entry name" value="ANK_REPEAT"/>
    <property type="match status" value="5"/>
</dbReference>
<feature type="domain" description="RRM" evidence="6">
    <location>
        <begin position="536"/>
        <end position="616"/>
    </location>
</feature>
<dbReference type="InterPro" id="IPR036770">
    <property type="entry name" value="Ankyrin_rpt-contain_sf"/>
</dbReference>
<dbReference type="InterPro" id="IPR000571">
    <property type="entry name" value="Znf_CCCH"/>
</dbReference>
<keyword evidence="2 3" id="KW-0040">ANK repeat</keyword>
<keyword evidence="10" id="KW-1185">Reference proteome</keyword>
<dbReference type="PROSITE" id="PS51644">
    <property type="entry name" value="HTH_OST"/>
    <property type="match status" value="1"/>
</dbReference>
<dbReference type="PANTHER" id="PTHR24203">
    <property type="entry name" value="ANKYRIN REPEAT FAMILY PROTEIN"/>
    <property type="match status" value="1"/>
</dbReference>
<reference evidence="9" key="1">
    <citation type="submission" date="2024-03" db="EMBL/GenBank/DDBJ databases">
        <title>WGS assembly of Saponaria officinalis var. Norfolk2.</title>
        <authorList>
            <person name="Jenkins J."/>
            <person name="Shu S."/>
            <person name="Grimwood J."/>
            <person name="Barry K."/>
            <person name="Goodstein D."/>
            <person name="Schmutz J."/>
            <person name="Leebens-Mack J."/>
            <person name="Osbourn A."/>
        </authorList>
    </citation>
    <scope>NUCLEOTIDE SEQUENCE [LARGE SCALE GENOMIC DNA]</scope>
    <source>
        <strain evidence="9">JIC</strain>
    </source>
</reference>
<dbReference type="Pfam" id="PF12872">
    <property type="entry name" value="OST-HTH"/>
    <property type="match status" value="1"/>
</dbReference>
<evidence type="ECO:0000259" key="8">
    <source>
        <dbReference type="PROSITE" id="PS51644"/>
    </source>
</evidence>
<feature type="domain" description="HTH OST-type" evidence="8">
    <location>
        <begin position="707"/>
        <end position="786"/>
    </location>
</feature>
<dbReference type="GO" id="GO:0003723">
    <property type="term" value="F:RNA binding"/>
    <property type="evidence" value="ECO:0007669"/>
    <property type="project" value="UniProtKB-UniRule"/>
</dbReference>
<proteinExistence type="predicted"/>
<accession>A0AAW1M5Y2</accession>
<evidence type="ECO:0000256" key="1">
    <source>
        <dbReference type="ARBA" id="ARBA00022737"/>
    </source>
</evidence>
<dbReference type="Proteomes" id="UP001443914">
    <property type="component" value="Unassembled WGS sequence"/>
</dbReference>
<feature type="repeat" description="ANK" evidence="3">
    <location>
        <begin position="286"/>
        <end position="318"/>
    </location>
</feature>
<dbReference type="SUPFAM" id="SSF54928">
    <property type="entry name" value="RNA-binding domain, RBD"/>
    <property type="match status" value="1"/>
</dbReference>
<dbReference type="InterPro" id="IPR035979">
    <property type="entry name" value="RBD_domain_sf"/>
</dbReference>
<evidence type="ECO:0000259" key="7">
    <source>
        <dbReference type="PROSITE" id="PS50103"/>
    </source>
</evidence>
<name>A0AAW1M5Y2_SAPOF</name>
<dbReference type="InterPro" id="IPR000504">
    <property type="entry name" value="RRM_dom"/>
</dbReference>
<dbReference type="PROSITE" id="PS50103">
    <property type="entry name" value="ZF_C3H1"/>
    <property type="match status" value="1"/>
</dbReference>
<dbReference type="InterPro" id="IPR041966">
    <property type="entry name" value="LOTUS-like"/>
</dbReference>
<dbReference type="Pfam" id="PF12796">
    <property type="entry name" value="Ank_2"/>
    <property type="match status" value="1"/>
</dbReference>
<feature type="repeat" description="ANK" evidence="3">
    <location>
        <begin position="392"/>
        <end position="424"/>
    </location>
</feature>
<feature type="repeat" description="ANK" evidence="3">
    <location>
        <begin position="319"/>
        <end position="357"/>
    </location>
</feature>
<dbReference type="Gene3D" id="3.30.70.330">
    <property type="match status" value="1"/>
</dbReference>
<dbReference type="EMBL" id="JBDFQZ010000003">
    <property type="protein sequence ID" value="KAK9741146.1"/>
    <property type="molecule type" value="Genomic_DNA"/>
</dbReference>
<evidence type="ECO:0000313" key="10">
    <source>
        <dbReference type="Proteomes" id="UP001443914"/>
    </source>
</evidence>
<dbReference type="InterPro" id="IPR013083">
    <property type="entry name" value="Znf_RING/FYVE/PHD"/>
</dbReference>
<dbReference type="PROSITE" id="PS50102">
    <property type="entry name" value="RRM"/>
    <property type="match status" value="1"/>
</dbReference>
<protein>
    <submittedName>
        <fullName evidence="9">Uncharacterized protein</fullName>
    </submittedName>
</protein>
<dbReference type="GO" id="GO:0010468">
    <property type="term" value="P:regulation of gene expression"/>
    <property type="evidence" value="ECO:0007669"/>
    <property type="project" value="UniProtKB-ARBA"/>
</dbReference>
<feature type="domain" description="C3H1-type" evidence="7">
    <location>
        <begin position="486"/>
        <end position="514"/>
    </location>
</feature>
<dbReference type="AlphaFoldDB" id="A0AAW1M5Y2"/>
<sequence>MSTEISTKTTLNALIRAIFRDNTTSLITQSSQLAQSFDRATAARLLHVSCEFDSSNTAAALLNGQVCGVIPLINEVDASTGYAPLHTAAENHSTRCIELLLRKRARTDLKTKKAANNCGSGGGSVSRCGLLPLELSLLCVRMDIKWGPNDPLDDLLLILSEKDLGAISILTEKTTETAEVAYAIAMQGRMAALAALLMVAADKVTGSVLVVRNRSELAAEKTTVYSCVIKEAVSIFSQSREQYKGVEEIDHNTYHSIEAKERRMLLLREIELLHFFGASHNCKSKKAVSPLILASQAGDEEVMSLLLKMDIDVNEVDAEGNSALHWCLKASKVSNPEKIRILLLLLKHGARVRQKDKWGLTAVHIAAGNGNLEALEILLSRDPDSVNLTSELKETPLFLAVKNDLMETAQLLLRFGASTEIHNLRRERPIELAKSQQMRSALNCTSVVITNKDSKQKYMVQNGEVVWTGEVLLKETCSSSESVNSSSDGDICKYFTSGTGCHRGSSCFYKHGEEDHCNKKSRSRFARSLALQEFKRKIFVGGLPTTMDSESLASIIEDKFGPVVEAKVLEMEIDGQVLSRGFGFVTFKDEKSVASALEAHYTDIWGKKVEMKTAVPKCLLSVDSSEDESPRQEFEKETVKGAMQQKNCQLPCQELGRIEMSTLYNKNEQTSWASRVAKSIAEESVNDHKSHKISSGVQDMPKWLTILKKWLPNFLKKMSRNVKGEYYALSSLKTDFKALFGLDLDHTSLGYPKLSDFVKSNPRLCSVKVINTGGIAPNHMILLPPKASRPPPLIVSKADFPTLRARTPVHEHADMDNGVAKIGSEKDALSSSSSETSPDAAVANTVVSETVKNVKTCSNDTSPVTNPRFLQFLAPDPIFLARTWRGTGGFKAPDEQFRPKHVVLEHLAQMKKEVFFLRSIQFYNDYAASVSRGTCFACGDNRLVWANYPCQHLVWCSDCKLKAMRIAEVGTLSHKCVVCDHVVNKIDLIPWTKLQFQSCDDMEFPPIHAACLRSQKLRA</sequence>
<keyword evidence="4" id="KW-0694">RNA-binding</keyword>
<dbReference type="InterPro" id="IPR012677">
    <property type="entry name" value="Nucleotide-bd_a/b_plait_sf"/>
</dbReference>
<dbReference type="Gene3D" id="3.30.40.10">
    <property type="entry name" value="Zinc/RING finger domain, C3HC4 (zinc finger)"/>
    <property type="match status" value="1"/>
</dbReference>
<dbReference type="SMART" id="SM00360">
    <property type="entry name" value="RRM"/>
    <property type="match status" value="1"/>
</dbReference>
<evidence type="ECO:0000256" key="5">
    <source>
        <dbReference type="PROSITE-ProRule" id="PRU00723"/>
    </source>
</evidence>
<evidence type="ECO:0000259" key="6">
    <source>
        <dbReference type="PROSITE" id="PS50102"/>
    </source>
</evidence>
<feature type="zinc finger region" description="C3H1-type" evidence="5">
    <location>
        <begin position="486"/>
        <end position="514"/>
    </location>
</feature>
<dbReference type="SMART" id="SM00248">
    <property type="entry name" value="ANK"/>
    <property type="match status" value="5"/>
</dbReference>
<dbReference type="Gene3D" id="1.25.40.20">
    <property type="entry name" value="Ankyrin repeat-containing domain"/>
    <property type="match status" value="2"/>
</dbReference>
<feature type="repeat" description="ANK" evidence="3">
    <location>
        <begin position="80"/>
        <end position="112"/>
    </location>
</feature>
<evidence type="ECO:0000313" key="9">
    <source>
        <dbReference type="EMBL" id="KAK9741146.1"/>
    </source>
</evidence>
<keyword evidence="1" id="KW-0677">Repeat</keyword>
<comment type="caution">
    <text evidence="9">The sequence shown here is derived from an EMBL/GenBank/DDBJ whole genome shotgun (WGS) entry which is preliminary data.</text>
</comment>
<keyword evidence="5" id="KW-0862">Zinc</keyword>
<dbReference type="Pfam" id="PF00023">
    <property type="entry name" value="Ank"/>
    <property type="match status" value="2"/>
</dbReference>
<dbReference type="InterPro" id="IPR025605">
    <property type="entry name" value="OST-HTH/LOTUS_dom"/>
</dbReference>
<keyword evidence="5" id="KW-0479">Metal-binding</keyword>
<dbReference type="Gene3D" id="3.30.420.610">
    <property type="entry name" value="LOTUS domain-like"/>
    <property type="match status" value="1"/>
</dbReference>
<evidence type="ECO:0000256" key="3">
    <source>
        <dbReference type="PROSITE-ProRule" id="PRU00023"/>
    </source>
</evidence>
<evidence type="ECO:0000256" key="2">
    <source>
        <dbReference type="ARBA" id="ARBA00023043"/>
    </source>
</evidence>
<dbReference type="PROSITE" id="PS50297">
    <property type="entry name" value="ANK_REP_REGION"/>
    <property type="match status" value="3"/>
</dbReference>
<dbReference type="PANTHER" id="PTHR24203:SF86">
    <property type="entry name" value="PROTEASOME 26S SUBUNIT, NON-ATPASE 10"/>
    <property type="match status" value="1"/>
</dbReference>
<gene>
    <name evidence="9" type="ORF">RND81_03G085100</name>
</gene>
<dbReference type="Pfam" id="PF00076">
    <property type="entry name" value="RRM_1"/>
    <property type="match status" value="1"/>
</dbReference>
<organism evidence="9 10">
    <name type="scientific">Saponaria officinalis</name>
    <name type="common">Common soapwort</name>
    <name type="synonym">Lychnis saponaria</name>
    <dbReference type="NCBI Taxonomy" id="3572"/>
    <lineage>
        <taxon>Eukaryota</taxon>
        <taxon>Viridiplantae</taxon>
        <taxon>Streptophyta</taxon>
        <taxon>Embryophyta</taxon>
        <taxon>Tracheophyta</taxon>
        <taxon>Spermatophyta</taxon>
        <taxon>Magnoliopsida</taxon>
        <taxon>eudicotyledons</taxon>
        <taxon>Gunneridae</taxon>
        <taxon>Pentapetalae</taxon>
        <taxon>Caryophyllales</taxon>
        <taxon>Caryophyllaceae</taxon>
        <taxon>Caryophylleae</taxon>
        <taxon>Saponaria</taxon>
    </lineage>
</organism>
<feature type="repeat" description="ANK" evidence="3">
    <location>
        <begin position="358"/>
        <end position="384"/>
    </location>
</feature>